<dbReference type="Proteomes" id="UP000828390">
    <property type="component" value="Unassembled WGS sequence"/>
</dbReference>
<gene>
    <name evidence="1" type="ORF">DPMN_046612</name>
</gene>
<dbReference type="EMBL" id="JAIWYP010000011">
    <property type="protein sequence ID" value="KAH3739922.1"/>
    <property type="molecule type" value="Genomic_DNA"/>
</dbReference>
<organism evidence="1 2">
    <name type="scientific">Dreissena polymorpha</name>
    <name type="common">Zebra mussel</name>
    <name type="synonym">Mytilus polymorpha</name>
    <dbReference type="NCBI Taxonomy" id="45954"/>
    <lineage>
        <taxon>Eukaryota</taxon>
        <taxon>Metazoa</taxon>
        <taxon>Spiralia</taxon>
        <taxon>Lophotrochozoa</taxon>
        <taxon>Mollusca</taxon>
        <taxon>Bivalvia</taxon>
        <taxon>Autobranchia</taxon>
        <taxon>Heteroconchia</taxon>
        <taxon>Euheterodonta</taxon>
        <taxon>Imparidentia</taxon>
        <taxon>Neoheterodontei</taxon>
        <taxon>Myida</taxon>
        <taxon>Dreissenoidea</taxon>
        <taxon>Dreissenidae</taxon>
        <taxon>Dreissena</taxon>
    </lineage>
</organism>
<protein>
    <submittedName>
        <fullName evidence="1">Uncharacterized protein</fullName>
    </submittedName>
</protein>
<proteinExistence type="predicted"/>
<accession>A0A9D4D756</accession>
<keyword evidence="2" id="KW-1185">Reference proteome</keyword>
<evidence type="ECO:0000313" key="2">
    <source>
        <dbReference type="Proteomes" id="UP000828390"/>
    </source>
</evidence>
<comment type="caution">
    <text evidence="1">The sequence shown here is derived from an EMBL/GenBank/DDBJ whole genome shotgun (WGS) entry which is preliminary data.</text>
</comment>
<dbReference type="AlphaFoldDB" id="A0A9D4D756"/>
<reference evidence="1" key="2">
    <citation type="submission" date="2020-11" db="EMBL/GenBank/DDBJ databases">
        <authorList>
            <person name="McCartney M.A."/>
            <person name="Auch B."/>
            <person name="Kono T."/>
            <person name="Mallez S."/>
            <person name="Becker A."/>
            <person name="Gohl D.M."/>
            <person name="Silverstein K.A.T."/>
            <person name="Koren S."/>
            <person name="Bechman K.B."/>
            <person name="Herman A."/>
            <person name="Abrahante J.E."/>
            <person name="Garbe J."/>
        </authorList>
    </citation>
    <scope>NUCLEOTIDE SEQUENCE</scope>
    <source>
        <strain evidence="1">Duluth1</strain>
        <tissue evidence="1">Whole animal</tissue>
    </source>
</reference>
<reference evidence="1" key="1">
    <citation type="journal article" date="2019" name="bioRxiv">
        <title>The Genome of the Zebra Mussel, Dreissena polymorpha: A Resource for Invasive Species Research.</title>
        <authorList>
            <person name="McCartney M.A."/>
            <person name="Auch B."/>
            <person name="Kono T."/>
            <person name="Mallez S."/>
            <person name="Zhang Y."/>
            <person name="Obille A."/>
            <person name="Becker A."/>
            <person name="Abrahante J.E."/>
            <person name="Garbe J."/>
            <person name="Badalamenti J.P."/>
            <person name="Herman A."/>
            <person name="Mangelson H."/>
            <person name="Liachko I."/>
            <person name="Sullivan S."/>
            <person name="Sone E.D."/>
            <person name="Koren S."/>
            <person name="Silverstein K.A.T."/>
            <person name="Beckman K.B."/>
            <person name="Gohl D.M."/>
        </authorList>
    </citation>
    <scope>NUCLEOTIDE SEQUENCE</scope>
    <source>
        <strain evidence="1">Duluth1</strain>
        <tissue evidence="1">Whole animal</tissue>
    </source>
</reference>
<sequence length="94" mass="10310">MAQTFNNMGRKLVKVAVLVLLFSKGVFLTKAAKLKNSSPLLVTYEDKITTSAVSRFACFSLCNEGCRFVVYSDRGSDAGVASGFIKVRTRLHND</sequence>
<name>A0A9D4D756_DREPO</name>
<evidence type="ECO:0000313" key="1">
    <source>
        <dbReference type="EMBL" id="KAH3739922.1"/>
    </source>
</evidence>